<gene>
    <name evidence="2" type="ORF">rosag_31570</name>
</gene>
<comment type="caution">
    <text evidence="2">The sequence shown here is derived from an EMBL/GenBank/DDBJ whole genome shotgun (WGS) entry which is preliminary data.</text>
</comment>
<evidence type="ECO:0000313" key="3">
    <source>
        <dbReference type="Proteomes" id="UP001161325"/>
    </source>
</evidence>
<keyword evidence="3" id="KW-1185">Reference proteome</keyword>
<keyword evidence="1" id="KW-0732">Signal</keyword>
<feature type="signal peptide" evidence="1">
    <location>
        <begin position="1"/>
        <end position="19"/>
    </location>
</feature>
<dbReference type="SUPFAM" id="SSF110296">
    <property type="entry name" value="Oligoxyloglucan reducing end-specific cellobiohydrolase"/>
    <property type="match status" value="1"/>
</dbReference>
<dbReference type="CDD" id="cd15482">
    <property type="entry name" value="Sialidase_non-viral"/>
    <property type="match status" value="1"/>
</dbReference>
<organism evidence="2 3">
    <name type="scientific">Roseisolibacter agri</name>
    <dbReference type="NCBI Taxonomy" id="2014610"/>
    <lineage>
        <taxon>Bacteria</taxon>
        <taxon>Pseudomonadati</taxon>
        <taxon>Gemmatimonadota</taxon>
        <taxon>Gemmatimonadia</taxon>
        <taxon>Gemmatimonadales</taxon>
        <taxon>Gemmatimonadaceae</taxon>
        <taxon>Roseisolibacter</taxon>
    </lineage>
</organism>
<dbReference type="PROSITE" id="PS51257">
    <property type="entry name" value="PROKAR_LIPOPROTEIN"/>
    <property type="match status" value="1"/>
</dbReference>
<dbReference type="AlphaFoldDB" id="A0AA37Q4W8"/>
<feature type="chain" id="PRO_5041460230" description="Exo-alpha-sialidase" evidence="1">
    <location>
        <begin position="20"/>
        <end position="301"/>
    </location>
</feature>
<accession>A0AA37Q4W8</accession>
<evidence type="ECO:0000313" key="2">
    <source>
        <dbReference type="EMBL" id="GLC26644.1"/>
    </source>
</evidence>
<sequence length="301" mass="31769">MLNRVRRPALLAAALALCACTNDPVVWTEDAERRLVVPAPTPDRPIAHPDAVADSMLTGAVGTALPAAASAVPALAAAPPDPTGARCPASLRWAGGRGDERVAAWWAVRADRTAEVMASRSTDGGATWDAPVRVDTLDRGHVGCERPAPAVAVDTVNGFVHVAYSMAAPEGSGVFYAHRMDPRAAFEPPQVIVYGERPATTSVVSAGDLVLVAYEDPNTGGRPFISVAVSRTAGHTWDERFAASQGSMSAERPLVRVRGRDVALGWVERSAPRELTTTEDPRSATTPYPTGVVVRVGRLRQ</sequence>
<dbReference type="RefSeq" id="WP_284351101.1">
    <property type="nucleotide sequence ID" value="NZ_BRXS01000005.1"/>
</dbReference>
<reference evidence="2" key="1">
    <citation type="submission" date="2022-08" db="EMBL/GenBank/DDBJ databases">
        <title>Draft genome sequencing of Roseisolibacter agri AW1220.</title>
        <authorList>
            <person name="Tobiishi Y."/>
            <person name="Tonouchi A."/>
        </authorList>
    </citation>
    <scope>NUCLEOTIDE SEQUENCE</scope>
    <source>
        <strain evidence="2">AW1220</strain>
    </source>
</reference>
<dbReference type="EMBL" id="BRXS01000005">
    <property type="protein sequence ID" value="GLC26644.1"/>
    <property type="molecule type" value="Genomic_DNA"/>
</dbReference>
<dbReference type="Gene3D" id="2.120.10.10">
    <property type="match status" value="1"/>
</dbReference>
<protein>
    <recommendedName>
        <fullName evidence="4">Exo-alpha-sialidase</fullName>
    </recommendedName>
</protein>
<evidence type="ECO:0000256" key="1">
    <source>
        <dbReference type="SAM" id="SignalP"/>
    </source>
</evidence>
<evidence type="ECO:0008006" key="4">
    <source>
        <dbReference type="Google" id="ProtNLM"/>
    </source>
</evidence>
<proteinExistence type="predicted"/>
<name>A0AA37Q4W8_9BACT</name>
<dbReference type="Proteomes" id="UP001161325">
    <property type="component" value="Unassembled WGS sequence"/>
</dbReference>